<keyword evidence="3 6" id="KW-0812">Transmembrane</keyword>
<dbReference type="GO" id="GO:0016020">
    <property type="term" value="C:membrane"/>
    <property type="evidence" value="ECO:0007669"/>
    <property type="project" value="UniProtKB-SubCell"/>
</dbReference>
<sequence length="214" mass="23815">MPQRTVPTICLTILTIFVVFAVHHQAKDIFAPIVASLLLGIVPTPLSDFWDRLRVPPALAAFISVALAILTILIFVLAIEPYVTQVFSQAPVIRDELRSSIFELKRMLRGVEQMTDDVAQAIEPAGSDSERGAVAMPSVTDALFVAPQFAAQFLIFTGTLYFFLMSRNAIYEWTSKTFKRFGEDELRDAGKQVSRYVLTITAINLCFGVSWPLL</sequence>
<dbReference type="OrthoDB" id="9799225at2"/>
<comment type="subcellular location">
    <subcellularLocation>
        <location evidence="1">Membrane</location>
        <topology evidence="1">Multi-pass membrane protein</topology>
    </subcellularLocation>
</comment>
<evidence type="ECO:0000256" key="6">
    <source>
        <dbReference type="SAM" id="Phobius"/>
    </source>
</evidence>
<keyword evidence="5 6" id="KW-0472">Membrane</keyword>
<feature type="transmembrane region" description="Helical" evidence="6">
    <location>
        <begin position="142"/>
        <end position="164"/>
    </location>
</feature>
<feature type="transmembrane region" description="Helical" evidence="6">
    <location>
        <begin position="29"/>
        <end position="46"/>
    </location>
</feature>
<evidence type="ECO:0000256" key="5">
    <source>
        <dbReference type="ARBA" id="ARBA00023136"/>
    </source>
</evidence>
<dbReference type="Proteomes" id="UP000244523">
    <property type="component" value="Unassembled WGS sequence"/>
</dbReference>
<protein>
    <submittedName>
        <fullName evidence="7">Uncharacterized protein DUF20</fullName>
    </submittedName>
</protein>
<comment type="caution">
    <text evidence="7">The sequence shown here is derived from an EMBL/GenBank/DDBJ whole genome shotgun (WGS) entry which is preliminary data.</text>
</comment>
<organism evidence="7 8">
    <name type="scientific">Yoonia sediminilitoris</name>
    <dbReference type="NCBI Taxonomy" id="1286148"/>
    <lineage>
        <taxon>Bacteria</taxon>
        <taxon>Pseudomonadati</taxon>
        <taxon>Pseudomonadota</taxon>
        <taxon>Alphaproteobacteria</taxon>
        <taxon>Rhodobacterales</taxon>
        <taxon>Paracoccaceae</taxon>
        <taxon>Yoonia</taxon>
    </lineage>
</organism>
<dbReference type="Pfam" id="PF01594">
    <property type="entry name" value="AI-2E_transport"/>
    <property type="match status" value="1"/>
</dbReference>
<feature type="transmembrane region" description="Helical" evidence="6">
    <location>
        <begin position="5"/>
        <end position="23"/>
    </location>
</feature>
<feature type="transmembrane region" description="Helical" evidence="6">
    <location>
        <begin position="196"/>
        <end position="213"/>
    </location>
</feature>
<evidence type="ECO:0000313" key="7">
    <source>
        <dbReference type="EMBL" id="PUB14926.1"/>
    </source>
</evidence>
<evidence type="ECO:0000256" key="1">
    <source>
        <dbReference type="ARBA" id="ARBA00004141"/>
    </source>
</evidence>
<comment type="similarity">
    <text evidence="2">Belongs to the autoinducer-2 exporter (AI-2E) (TC 2.A.86) family.</text>
</comment>
<dbReference type="EMBL" id="QBUD01000005">
    <property type="protein sequence ID" value="PUB14926.1"/>
    <property type="molecule type" value="Genomic_DNA"/>
</dbReference>
<dbReference type="AlphaFoldDB" id="A0A2T6KHC7"/>
<keyword evidence="8" id="KW-1185">Reference proteome</keyword>
<evidence type="ECO:0000256" key="3">
    <source>
        <dbReference type="ARBA" id="ARBA00022692"/>
    </source>
</evidence>
<name>A0A2T6KHC7_9RHOB</name>
<reference evidence="7 8" key="1">
    <citation type="submission" date="2018-04" db="EMBL/GenBank/DDBJ databases">
        <title>Genomic Encyclopedia of Archaeal and Bacterial Type Strains, Phase II (KMG-II): from individual species to whole genera.</title>
        <authorList>
            <person name="Goeker M."/>
        </authorList>
    </citation>
    <scope>NUCLEOTIDE SEQUENCE [LARGE SCALE GENOMIC DNA]</scope>
    <source>
        <strain evidence="7 8">DSM 29955</strain>
    </source>
</reference>
<dbReference type="InterPro" id="IPR002549">
    <property type="entry name" value="AI-2E-like"/>
</dbReference>
<evidence type="ECO:0000313" key="8">
    <source>
        <dbReference type="Proteomes" id="UP000244523"/>
    </source>
</evidence>
<evidence type="ECO:0000256" key="2">
    <source>
        <dbReference type="ARBA" id="ARBA00009773"/>
    </source>
</evidence>
<proteinExistence type="inferred from homology"/>
<gene>
    <name evidence="7" type="ORF">C8N45_105149</name>
</gene>
<evidence type="ECO:0000256" key="4">
    <source>
        <dbReference type="ARBA" id="ARBA00022989"/>
    </source>
</evidence>
<keyword evidence="4 6" id="KW-1133">Transmembrane helix</keyword>
<feature type="transmembrane region" description="Helical" evidence="6">
    <location>
        <begin position="58"/>
        <end position="79"/>
    </location>
</feature>
<accession>A0A2T6KHC7</accession>